<sequence length="735" mass="82579">MDSSNNKDNDLNNHTSSNMHSGDSSNSVTSTTSNNTNNTIEYNDGVNGVNHHHHHHHHLHNSTNNPSHSQHSSGHYKDHILHQMQGLHTEVQYHDEYINSRNSSGISINSENKSSTSLSAKKPSHGKTTQNIVFIHKLYNILENKELKHLIWWSDNGKSFFIKPNEKFSKALAKYFKHTNITSFVRQLNIYGFHKVTNLNESNTTMTEKEREKSHDPTEDDDTTTIKIWEFKHSAGIFKKGEPESLKLIKRRSSSRNSSNAYKKRPNLLENHSGVNFTNGSVSHTDLSYGTDNNGHTQTNSAFSAEQLNSLRSHSSFSPYSSNDTINNLQNSYNNAPPGLMQNSQHLPPQNMQQIDGQFVTQNNLNATNEFIMEQFYSLNNDMIQVLNNLQNFVTLQNSIAFNDNPTRSLTKKYLNQYDILYHNVSNLKSDLVNKYQTLATAFYEQQQHSYVVQPSLHPNLQIPGSRMAIHPLSYPPQTQSMRNKPFPSQSPSLLNLATSQICQPPNNPAGARFYPEQTTTNLQNTQEHSNDYQKLATSNSTSHTSIGLAPSSMMSQQYPQVSPVDHTQTSLINPINEQYKENIYVPTNPVGNMNGIVKNLTLSDTVASRNQNMASETTLTNRSAPSEIPFQSIQKASIGGTKTISTPDLVDNSVTDTPVPLKVEGKEFSHVKKLQETSLKQQNSSSPIELSSITKISTDEGTQLKNSKVYSLLNSTAPTNKVNEYDHVDKKPKL</sequence>
<keyword evidence="14" id="KW-1185">Reference proteome</keyword>
<feature type="compositionally biased region" description="Polar residues" evidence="11">
    <location>
        <begin position="476"/>
        <end position="491"/>
    </location>
</feature>
<dbReference type="Gene3D" id="1.10.10.10">
    <property type="entry name" value="Winged helix-like DNA-binding domain superfamily/Winged helix DNA-binding domain"/>
    <property type="match status" value="1"/>
</dbReference>
<reference evidence="13 14" key="1">
    <citation type="submission" date="2020-05" db="EMBL/GenBank/DDBJ databases">
        <authorList>
            <person name="Casaregola S."/>
            <person name="Devillers H."/>
            <person name="Grondin C."/>
        </authorList>
    </citation>
    <scope>NUCLEOTIDE SEQUENCE [LARGE SCALE GENOMIC DNA]</scope>
    <source>
        <strain evidence="13 14">CLIB 1767</strain>
    </source>
</reference>
<feature type="domain" description="HSF-type DNA-binding" evidence="12">
    <location>
        <begin position="172"/>
        <end position="196"/>
    </location>
</feature>
<keyword evidence="3" id="KW-0238">DNA-binding</keyword>
<dbReference type="PANTHER" id="PTHR10015:SF396">
    <property type="entry name" value="FLOCCULATION SUPPRESSION PROTEIN"/>
    <property type="match status" value="1"/>
</dbReference>
<dbReference type="InterPro" id="IPR000232">
    <property type="entry name" value="HSF_DNA-bd"/>
</dbReference>
<evidence type="ECO:0000256" key="10">
    <source>
        <dbReference type="RuleBase" id="RU004020"/>
    </source>
</evidence>
<evidence type="ECO:0000313" key="13">
    <source>
        <dbReference type="EMBL" id="CAB4252264.1"/>
    </source>
</evidence>
<dbReference type="InterPro" id="IPR036390">
    <property type="entry name" value="WH_DNA-bd_sf"/>
</dbReference>
<keyword evidence="5" id="KW-0539">Nucleus</keyword>
<evidence type="ECO:0000256" key="5">
    <source>
        <dbReference type="ARBA" id="ARBA00023242"/>
    </source>
</evidence>
<comment type="similarity">
    <text evidence="10">Belongs to the HSF family.</text>
</comment>
<evidence type="ECO:0000256" key="9">
    <source>
        <dbReference type="ARBA" id="ARBA00084017"/>
    </source>
</evidence>
<feature type="compositionally biased region" description="Basic residues" evidence="11">
    <location>
        <begin position="50"/>
        <end position="60"/>
    </location>
</feature>
<dbReference type="OrthoDB" id="60033at2759"/>
<dbReference type="RefSeq" id="XP_041404302.1">
    <property type="nucleotide sequence ID" value="XM_041548368.1"/>
</dbReference>
<keyword evidence="4" id="KW-0804">Transcription</keyword>
<proteinExistence type="inferred from homology"/>
<feature type="compositionally biased region" description="Low complexity" evidence="11">
    <location>
        <begin position="12"/>
        <end position="39"/>
    </location>
</feature>
<evidence type="ECO:0000256" key="6">
    <source>
        <dbReference type="ARBA" id="ARBA00059868"/>
    </source>
</evidence>
<dbReference type="SUPFAM" id="SSF46785">
    <property type="entry name" value="Winged helix' DNA-binding domain"/>
    <property type="match status" value="1"/>
</dbReference>
<gene>
    <name evidence="13" type="ORF">KABA2_01S09702</name>
</gene>
<accession>A0A8H2ZHM0</accession>
<feature type="region of interest" description="Disordered" evidence="11">
    <location>
        <begin position="1"/>
        <end position="75"/>
    </location>
</feature>
<evidence type="ECO:0000313" key="14">
    <source>
        <dbReference type="Proteomes" id="UP000644660"/>
    </source>
</evidence>
<comment type="caution">
    <text evidence="13">The sequence shown here is derived from an EMBL/GenBank/DDBJ whole genome shotgun (WGS) entry which is preliminary data.</text>
</comment>
<evidence type="ECO:0000256" key="1">
    <source>
        <dbReference type="ARBA" id="ARBA00004123"/>
    </source>
</evidence>
<evidence type="ECO:0000256" key="8">
    <source>
        <dbReference type="ARBA" id="ARBA00068818"/>
    </source>
</evidence>
<dbReference type="SMART" id="SM00415">
    <property type="entry name" value="HSF"/>
    <property type="match status" value="1"/>
</dbReference>
<dbReference type="GO" id="GO:0043565">
    <property type="term" value="F:sequence-specific DNA binding"/>
    <property type="evidence" value="ECO:0007669"/>
    <property type="project" value="InterPro"/>
</dbReference>
<protein>
    <recommendedName>
        <fullName evidence="8">Heat shock transcription factor</fullName>
    </recommendedName>
    <alternativeName>
        <fullName evidence="9">Heat shock factor protein</fullName>
    </alternativeName>
</protein>
<dbReference type="Pfam" id="PF00447">
    <property type="entry name" value="HSF_DNA-bind"/>
    <property type="match status" value="1"/>
</dbReference>
<feature type="region of interest" description="Disordered" evidence="11">
    <location>
        <begin position="102"/>
        <end position="125"/>
    </location>
</feature>
<dbReference type="GO" id="GO:0005634">
    <property type="term" value="C:nucleus"/>
    <property type="evidence" value="ECO:0007669"/>
    <property type="project" value="UniProtKB-SubCell"/>
</dbReference>
<comment type="subunit">
    <text evidence="7">Homotrimer. Homotrimerization increases the affinity of HSF1 to DNA.</text>
</comment>
<evidence type="ECO:0000256" key="4">
    <source>
        <dbReference type="ARBA" id="ARBA00023163"/>
    </source>
</evidence>
<dbReference type="PANTHER" id="PTHR10015">
    <property type="entry name" value="HEAT SHOCK TRANSCRIPTION FACTOR"/>
    <property type="match status" value="1"/>
</dbReference>
<dbReference type="FunFam" id="1.10.10.10:FF:000027">
    <property type="entry name" value="Heat shock transcription factor 1"/>
    <property type="match status" value="1"/>
</dbReference>
<feature type="region of interest" description="Disordered" evidence="11">
    <location>
        <begin position="202"/>
        <end position="222"/>
    </location>
</feature>
<dbReference type="PROSITE" id="PS00434">
    <property type="entry name" value="HSF_DOMAIN"/>
    <property type="match status" value="1"/>
</dbReference>
<feature type="region of interest" description="Disordered" evidence="11">
    <location>
        <begin position="468"/>
        <end position="491"/>
    </location>
</feature>
<feature type="compositionally biased region" description="Basic and acidic residues" evidence="11">
    <location>
        <begin position="207"/>
        <end position="217"/>
    </location>
</feature>
<dbReference type="GeneID" id="64855388"/>
<evidence type="ECO:0000256" key="3">
    <source>
        <dbReference type="ARBA" id="ARBA00023125"/>
    </source>
</evidence>
<evidence type="ECO:0000256" key="11">
    <source>
        <dbReference type="SAM" id="MobiDB-lite"/>
    </source>
</evidence>
<feature type="compositionally biased region" description="Low complexity" evidence="11">
    <location>
        <begin position="102"/>
        <end position="115"/>
    </location>
</feature>
<evidence type="ECO:0000259" key="12">
    <source>
        <dbReference type="PROSITE" id="PS00434"/>
    </source>
</evidence>
<organism evidence="13 14">
    <name type="scientific">Maudiozyma barnettii</name>
    <dbReference type="NCBI Taxonomy" id="61262"/>
    <lineage>
        <taxon>Eukaryota</taxon>
        <taxon>Fungi</taxon>
        <taxon>Dikarya</taxon>
        <taxon>Ascomycota</taxon>
        <taxon>Saccharomycotina</taxon>
        <taxon>Saccharomycetes</taxon>
        <taxon>Saccharomycetales</taxon>
        <taxon>Saccharomycetaceae</taxon>
        <taxon>Maudiozyma</taxon>
    </lineage>
</organism>
<evidence type="ECO:0000256" key="7">
    <source>
        <dbReference type="ARBA" id="ARBA00062447"/>
    </source>
</evidence>
<feature type="region of interest" description="Disordered" evidence="11">
    <location>
        <begin position="677"/>
        <end position="698"/>
    </location>
</feature>
<dbReference type="GO" id="GO:0032993">
    <property type="term" value="C:protein-DNA complex"/>
    <property type="evidence" value="ECO:0007669"/>
    <property type="project" value="UniProtKB-ARBA"/>
</dbReference>
<dbReference type="InterPro" id="IPR036388">
    <property type="entry name" value="WH-like_DNA-bd_sf"/>
</dbReference>
<dbReference type="AlphaFoldDB" id="A0A8H2ZHM0"/>
<comment type="function">
    <text evidence="6">DNA-binding transcription factor that specifically binds heat shock promoter elements (HSE) and activates transcription.</text>
</comment>
<evidence type="ECO:0000256" key="2">
    <source>
        <dbReference type="ARBA" id="ARBA00023015"/>
    </source>
</evidence>
<dbReference type="Proteomes" id="UP000644660">
    <property type="component" value="Unassembled WGS sequence"/>
</dbReference>
<comment type="subcellular location">
    <subcellularLocation>
        <location evidence="1">Nucleus</location>
    </subcellularLocation>
</comment>
<name>A0A8H2ZHM0_9SACH</name>
<keyword evidence="2" id="KW-0805">Transcription regulation</keyword>
<dbReference type="PRINTS" id="PR00056">
    <property type="entry name" value="HSFDOMAIN"/>
</dbReference>
<dbReference type="GO" id="GO:0003700">
    <property type="term" value="F:DNA-binding transcription factor activity"/>
    <property type="evidence" value="ECO:0007669"/>
    <property type="project" value="InterPro"/>
</dbReference>
<dbReference type="EMBL" id="CAEFZW010000001">
    <property type="protein sequence ID" value="CAB4252264.1"/>
    <property type="molecule type" value="Genomic_DNA"/>
</dbReference>
<feature type="region of interest" description="Disordered" evidence="11">
    <location>
        <begin position="248"/>
        <end position="277"/>
    </location>
</feature>
<feature type="compositionally biased region" description="Basic and acidic residues" evidence="11">
    <location>
        <begin position="1"/>
        <end position="11"/>
    </location>
</feature>